<evidence type="ECO:0000313" key="1">
    <source>
        <dbReference type="EMBL" id="KAJ1350030.1"/>
    </source>
</evidence>
<dbReference type="AlphaFoldDB" id="A0AAD5M2L1"/>
<organism evidence="1 2">
    <name type="scientific">Parelaphostrongylus tenuis</name>
    <name type="common">Meningeal worm</name>
    <dbReference type="NCBI Taxonomy" id="148309"/>
    <lineage>
        <taxon>Eukaryota</taxon>
        <taxon>Metazoa</taxon>
        <taxon>Ecdysozoa</taxon>
        <taxon>Nematoda</taxon>
        <taxon>Chromadorea</taxon>
        <taxon>Rhabditida</taxon>
        <taxon>Rhabditina</taxon>
        <taxon>Rhabditomorpha</taxon>
        <taxon>Strongyloidea</taxon>
        <taxon>Metastrongylidae</taxon>
        <taxon>Parelaphostrongylus</taxon>
    </lineage>
</organism>
<evidence type="ECO:0000313" key="2">
    <source>
        <dbReference type="Proteomes" id="UP001196413"/>
    </source>
</evidence>
<dbReference type="Proteomes" id="UP001196413">
    <property type="component" value="Unassembled WGS sequence"/>
</dbReference>
<gene>
    <name evidence="1" type="ORF">KIN20_005732</name>
</gene>
<comment type="caution">
    <text evidence="1">The sequence shown here is derived from an EMBL/GenBank/DDBJ whole genome shotgun (WGS) entry which is preliminary data.</text>
</comment>
<proteinExistence type="predicted"/>
<name>A0AAD5M2L1_PARTN</name>
<sequence>MLKKLNEERKKIGLRIISMKTQFIKNQWCSDENIRLNRSLITETSVYVNFGRSLNSENNVRRNLTEEVTHRGPHLGLSNNSPPSTLLCSKDMRCYFNHVKTTASNSQSS</sequence>
<keyword evidence="2" id="KW-1185">Reference proteome</keyword>
<accession>A0AAD5M2L1</accession>
<protein>
    <submittedName>
        <fullName evidence="1">Uncharacterized protein</fullName>
    </submittedName>
</protein>
<dbReference type="EMBL" id="JAHQIW010000788">
    <property type="protein sequence ID" value="KAJ1350030.1"/>
    <property type="molecule type" value="Genomic_DNA"/>
</dbReference>
<reference evidence="1" key="1">
    <citation type="submission" date="2021-06" db="EMBL/GenBank/DDBJ databases">
        <title>Parelaphostrongylus tenuis whole genome reference sequence.</title>
        <authorList>
            <person name="Garwood T.J."/>
            <person name="Larsen P.A."/>
            <person name="Fountain-Jones N.M."/>
            <person name="Garbe J.R."/>
            <person name="Macchietto M.G."/>
            <person name="Kania S.A."/>
            <person name="Gerhold R.W."/>
            <person name="Richards J.E."/>
            <person name="Wolf T.M."/>
        </authorList>
    </citation>
    <scope>NUCLEOTIDE SEQUENCE</scope>
    <source>
        <strain evidence="1">MNPRO001-30</strain>
        <tissue evidence="1">Meninges</tissue>
    </source>
</reference>